<feature type="transmembrane region" description="Helical" evidence="13">
    <location>
        <begin position="602"/>
        <end position="620"/>
    </location>
</feature>
<evidence type="ECO:0000256" key="3">
    <source>
        <dbReference type="ARBA" id="ARBA00008400"/>
    </source>
</evidence>
<keyword evidence="10 13" id="KW-0472">Membrane</keyword>
<evidence type="ECO:0000256" key="1">
    <source>
        <dbReference type="ARBA" id="ARBA00004477"/>
    </source>
</evidence>
<dbReference type="Gene3D" id="3.40.720.10">
    <property type="entry name" value="Alkaline Phosphatase, subunit A"/>
    <property type="match status" value="1"/>
</dbReference>
<feature type="transmembrane region" description="Helical" evidence="13">
    <location>
        <begin position="659"/>
        <end position="679"/>
    </location>
</feature>
<dbReference type="PANTHER" id="PTHR12250:SF0">
    <property type="entry name" value="GPI ETHANOLAMINE PHOSPHATE TRANSFERASE 1"/>
    <property type="match status" value="1"/>
</dbReference>
<gene>
    <name evidence="15" type="ORF">ALEPTO_LOCUS8738</name>
</gene>
<evidence type="ECO:0000256" key="9">
    <source>
        <dbReference type="ARBA" id="ARBA00022989"/>
    </source>
</evidence>
<dbReference type="EC" id="2.-.-.-" evidence="13"/>
<evidence type="ECO:0000256" key="13">
    <source>
        <dbReference type="RuleBase" id="RU367138"/>
    </source>
</evidence>
<dbReference type="GO" id="GO:0051377">
    <property type="term" value="F:mannose-ethanolamine phosphotransferase activity"/>
    <property type="evidence" value="ECO:0007669"/>
    <property type="project" value="UniProtKB-UniRule"/>
</dbReference>
<evidence type="ECO:0000259" key="14">
    <source>
        <dbReference type="Pfam" id="PF04987"/>
    </source>
</evidence>
<feature type="transmembrane region" description="Helical" evidence="13">
    <location>
        <begin position="478"/>
        <end position="500"/>
    </location>
</feature>
<proteinExistence type="inferred from homology"/>
<feature type="transmembrane region" description="Helical" evidence="13">
    <location>
        <begin position="551"/>
        <end position="570"/>
    </location>
</feature>
<dbReference type="InterPro" id="IPR037671">
    <property type="entry name" value="PIGN_N"/>
</dbReference>
<keyword evidence="16" id="KW-1185">Reference proteome</keyword>
<feature type="transmembrane region" description="Helical" evidence="13">
    <location>
        <begin position="627"/>
        <end position="647"/>
    </location>
</feature>
<comment type="pathway">
    <text evidence="2 13">Glycolipid biosynthesis; glycosylphosphatidylinositol-anchor biosynthesis.</text>
</comment>
<feature type="domain" description="GPI ethanolamine phosphate transferase 1 C-terminal" evidence="14">
    <location>
        <begin position="525"/>
        <end position="703"/>
    </location>
</feature>
<dbReference type="CDD" id="cd16020">
    <property type="entry name" value="GPI_EPT_1"/>
    <property type="match status" value="1"/>
</dbReference>
<evidence type="ECO:0000256" key="10">
    <source>
        <dbReference type="ARBA" id="ARBA00023136"/>
    </source>
</evidence>
<evidence type="ECO:0000256" key="6">
    <source>
        <dbReference type="ARBA" id="ARBA00022679"/>
    </source>
</evidence>
<dbReference type="InterPro" id="IPR017852">
    <property type="entry name" value="GPI_EtnP_transferase_1_C"/>
</dbReference>
<keyword evidence="8 13" id="KW-0256">Endoplasmic reticulum</keyword>
<dbReference type="InterPro" id="IPR002591">
    <property type="entry name" value="Phosphodiest/P_Trfase"/>
</dbReference>
<dbReference type="InterPro" id="IPR007070">
    <property type="entry name" value="GPI_EtnP_transferase_1"/>
</dbReference>
<keyword evidence="5 13" id="KW-0337">GPI-anchor biosynthesis</keyword>
<evidence type="ECO:0000256" key="11">
    <source>
        <dbReference type="ARBA" id="ARBA00023180"/>
    </source>
</evidence>
<comment type="function">
    <text evidence="12 13">Ethanolamine phosphate transferase involved in glycosylphosphatidylinositol-anchor biosynthesis. Transfers ethanolamine phosphate to the first alpha-1,4-linked mannose of the glycosylphosphatidylinositol precursor of GPI-anchor.</text>
</comment>
<dbReference type="PANTHER" id="PTHR12250">
    <property type="entry name" value="PHOSPHATIDYLINOSITOL GLYCAN, CLASS N"/>
    <property type="match status" value="1"/>
</dbReference>
<evidence type="ECO:0000256" key="7">
    <source>
        <dbReference type="ARBA" id="ARBA00022692"/>
    </source>
</evidence>
<evidence type="ECO:0000256" key="5">
    <source>
        <dbReference type="ARBA" id="ARBA00022502"/>
    </source>
</evidence>
<dbReference type="Pfam" id="PF01663">
    <property type="entry name" value="Phosphodiest"/>
    <property type="match status" value="1"/>
</dbReference>
<dbReference type="GO" id="GO:0005789">
    <property type="term" value="C:endoplasmic reticulum membrane"/>
    <property type="evidence" value="ECO:0007669"/>
    <property type="project" value="UniProtKB-SubCell"/>
</dbReference>
<reference evidence="15" key="1">
    <citation type="submission" date="2021-06" db="EMBL/GenBank/DDBJ databases">
        <authorList>
            <person name="Kallberg Y."/>
            <person name="Tangrot J."/>
            <person name="Rosling A."/>
        </authorList>
    </citation>
    <scope>NUCLEOTIDE SEQUENCE</scope>
    <source>
        <strain evidence="15">FL130A</strain>
    </source>
</reference>
<dbReference type="AlphaFoldDB" id="A0A9N9CWY7"/>
<comment type="caution">
    <text evidence="15">The sequence shown here is derived from an EMBL/GenBank/DDBJ whole genome shotgun (WGS) entry which is preliminary data.</text>
</comment>
<evidence type="ECO:0000313" key="16">
    <source>
        <dbReference type="Proteomes" id="UP000789508"/>
    </source>
</evidence>
<keyword evidence="6 13" id="KW-0808">Transferase</keyword>
<evidence type="ECO:0000313" key="15">
    <source>
        <dbReference type="EMBL" id="CAG8615485.1"/>
    </source>
</evidence>
<keyword evidence="7 13" id="KW-0812">Transmembrane</keyword>
<keyword evidence="11" id="KW-0325">Glycoprotein</keyword>
<feature type="non-terminal residue" evidence="15">
    <location>
        <position position="1"/>
    </location>
</feature>
<evidence type="ECO:0000256" key="12">
    <source>
        <dbReference type="ARBA" id="ARBA00024850"/>
    </source>
</evidence>
<dbReference type="EMBL" id="CAJVPS010005484">
    <property type="protein sequence ID" value="CAG8615485.1"/>
    <property type="molecule type" value="Genomic_DNA"/>
</dbReference>
<comment type="similarity">
    <text evidence="3 13">Belongs to the PIGG/PIGN/PIGO family. PIGN subfamily.</text>
</comment>
<feature type="domain" description="GPI ethanolamine phosphate transferase 1 C-terminal" evidence="14">
    <location>
        <begin position="467"/>
        <end position="516"/>
    </location>
</feature>
<evidence type="ECO:0000256" key="8">
    <source>
        <dbReference type="ARBA" id="ARBA00022824"/>
    </source>
</evidence>
<feature type="transmembrane region" description="Helical" evidence="13">
    <location>
        <begin position="732"/>
        <end position="757"/>
    </location>
</feature>
<evidence type="ECO:0000256" key="4">
    <source>
        <dbReference type="ARBA" id="ARBA00020831"/>
    </source>
</evidence>
<keyword evidence="9 13" id="KW-1133">Transmembrane helix</keyword>
<evidence type="ECO:0000256" key="2">
    <source>
        <dbReference type="ARBA" id="ARBA00004687"/>
    </source>
</evidence>
<organism evidence="15 16">
    <name type="scientific">Ambispora leptoticha</name>
    <dbReference type="NCBI Taxonomy" id="144679"/>
    <lineage>
        <taxon>Eukaryota</taxon>
        <taxon>Fungi</taxon>
        <taxon>Fungi incertae sedis</taxon>
        <taxon>Mucoromycota</taxon>
        <taxon>Glomeromycotina</taxon>
        <taxon>Glomeromycetes</taxon>
        <taxon>Archaeosporales</taxon>
        <taxon>Ambisporaceae</taxon>
        <taxon>Ambispora</taxon>
    </lineage>
</organism>
<feature type="domain" description="GPI ethanolamine phosphate transferase 1 C-terminal" evidence="14">
    <location>
        <begin position="713"/>
        <end position="772"/>
    </location>
</feature>
<dbReference type="OrthoDB" id="2748310at2759"/>
<dbReference type="Proteomes" id="UP000789508">
    <property type="component" value="Unassembled WGS sequence"/>
</dbReference>
<dbReference type="Pfam" id="PF04987">
    <property type="entry name" value="PigN"/>
    <property type="match status" value="3"/>
</dbReference>
<protein>
    <recommendedName>
        <fullName evidence="4 13">GPI ethanolamine phosphate transferase 1</fullName>
        <ecNumber evidence="13">2.-.-.-</ecNumber>
    </recommendedName>
</protein>
<name>A0A9N9CWY7_9GLOM</name>
<dbReference type="SUPFAM" id="SSF53649">
    <property type="entry name" value="Alkaline phosphatase-like"/>
    <property type="match status" value="1"/>
</dbReference>
<feature type="transmembrane region" description="Helical" evidence="13">
    <location>
        <begin position="32"/>
        <end position="52"/>
    </location>
</feature>
<sequence>MVRAWSDSSNFIKQLFSTITLYGLPFTSQSSVLVIGLLFHILYIWSIFDIYFTSPLVHGMTPQRVELPSPAKRLVLFVADGLRADKLYQYLSDENSTITTTNPYSENHPFLKEIINEQGTWGVSHTRVPTESRPGHVALIAGFYEDVSAVTKGWKANPVEFDSVFNQSRYTWSFGSPDILPMFAEGASDPDRVSTIMYSADSENFAKDAVDLDYWVFKQFRQLFANASSDPHLHQKLQGEQIIFFLHLLGLDTNGHAYGPHSKEYLHNIKVVDEGVREVVEFLENYYKHDGKTAYIFTSDHGMSNIGNHGDGHPDNTRTPLIAWGAGIKKPNKIHSGGYDDVLATWNLTHLERNDVLQADIAPLMASLIGINYPVNSVGELPLNYLDNTDKFKAQSLLVNAIEISEQYKVKNEYKKRTALWYQPFAPLSNSTHNPNTLITQIRNFIDEGNYNEAENLCLVLAELSLQGLRYLQTYDWLFLRSIVTIGYLGWIAYCLIFTIKEYALENTYRLLNNNSQSKENKMATFWSEVLRRYHILSDYNWERALSGHSWIFLVGYIIGYILVLEIFVYSYFERGTLTVCFIFAAFWPSITSFKFRKSNGPLLYSWLASCIISSTFLLLPVEKGENIILVITGGILIGVTGFIALWKSKYFIPEDDAFARKVIWIQLGLIFSSTLLVYDTTSKLKSRAGLPLFNQILGWTILEQKIYESELSPSSSYTVTRKLTIRDARTALFFLFFIKVAFFGTGNVASLSSFYLSSVYRLTTVFNPFLM</sequence>
<dbReference type="GO" id="GO:0006506">
    <property type="term" value="P:GPI anchor biosynthetic process"/>
    <property type="evidence" value="ECO:0007669"/>
    <property type="project" value="UniProtKB-KW"/>
</dbReference>
<dbReference type="FunFam" id="3.40.720.10:FF:000015">
    <property type="entry name" value="GPI ethanolamine phosphate transferase 1"/>
    <property type="match status" value="1"/>
</dbReference>
<dbReference type="InterPro" id="IPR017850">
    <property type="entry name" value="Alkaline_phosphatase_core_sf"/>
</dbReference>
<accession>A0A9N9CWY7</accession>
<comment type="caution">
    <text evidence="13">Lacks conserved residue(s) required for the propagation of feature annotation.</text>
</comment>
<comment type="subcellular location">
    <subcellularLocation>
        <location evidence="1 13">Endoplasmic reticulum membrane</location>
        <topology evidence="1 13">Multi-pass membrane protein</topology>
    </subcellularLocation>
</comment>